<dbReference type="EMBL" id="JBJUIK010000002">
    <property type="protein sequence ID" value="KAL3534771.1"/>
    <property type="molecule type" value="Genomic_DNA"/>
</dbReference>
<reference evidence="1 2" key="1">
    <citation type="submission" date="2024-11" db="EMBL/GenBank/DDBJ databases">
        <title>A near-complete genome assembly of Cinchona calisaya.</title>
        <authorList>
            <person name="Lian D.C."/>
            <person name="Zhao X.W."/>
            <person name="Wei L."/>
        </authorList>
    </citation>
    <scope>NUCLEOTIDE SEQUENCE [LARGE SCALE GENOMIC DNA]</scope>
    <source>
        <tissue evidence="1">Nenye</tissue>
    </source>
</reference>
<organism evidence="1 2">
    <name type="scientific">Cinchona calisaya</name>
    <dbReference type="NCBI Taxonomy" id="153742"/>
    <lineage>
        <taxon>Eukaryota</taxon>
        <taxon>Viridiplantae</taxon>
        <taxon>Streptophyta</taxon>
        <taxon>Embryophyta</taxon>
        <taxon>Tracheophyta</taxon>
        <taxon>Spermatophyta</taxon>
        <taxon>Magnoliopsida</taxon>
        <taxon>eudicotyledons</taxon>
        <taxon>Gunneridae</taxon>
        <taxon>Pentapetalae</taxon>
        <taxon>asterids</taxon>
        <taxon>lamiids</taxon>
        <taxon>Gentianales</taxon>
        <taxon>Rubiaceae</taxon>
        <taxon>Cinchonoideae</taxon>
        <taxon>Cinchoneae</taxon>
        <taxon>Cinchona</taxon>
    </lineage>
</organism>
<dbReference type="AlphaFoldDB" id="A0ABD3AUK5"/>
<dbReference type="InterPro" id="IPR032675">
    <property type="entry name" value="LRR_dom_sf"/>
</dbReference>
<dbReference type="PANTHER" id="PTHR47186:SF24">
    <property type="entry name" value="DISEASE RESISTANCE RPP13-LIKE PROTEIN 1"/>
    <property type="match status" value="1"/>
</dbReference>
<proteinExistence type="predicted"/>
<name>A0ABD3AUK5_9GENT</name>
<evidence type="ECO:0000313" key="2">
    <source>
        <dbReference type="Proteomes" id="UP001630127"/>
    </source>
</evidence>
<comment type="caution">
    <text evidence="1">The sequence shown here is derived from an EMBL/GenBank/DDBJ whole genome shotgun (WGS) entry which is preliminary data.</text>
</comment>
<dbReference type="Proteomes" id="UP001630127">
    <property type="component" value="Unassembled WGS sequence"/>
</dbReference>
<dbReference type="Gene3D" id="3.80.10.10">
    <property type="entry name" value="Ribonuclease Inhibitor"/>
    <property type="match status" value="2"/>
</dbReference>
<protein>
    <recommendedName>
        <fullName evidence="3">Disease resistance protein</fullName>
    </recommendedName>
</protein>
<evidence type="ECO:0008006" key="3">
    <source>
        <dbReference type="Google" id="ProtNLM"/>
    </source>
</evidence>
<keyword evidence="2" id="KW-1185">Reference proteome</keyword>
<sequence length="154" mass="17930">MGELPSLKTLKIVGMSILRDINHFFCRSYRSQGLKAFPKLEKLTLENMLNLEEWTGVENGDFPCLLQLFIICCPKLYDLPLLSHFKTLKNLELSYCTALQSLPEEDRLPASLESLIIRDCPKVRERYRNDTGEDWLKRARVPNIWIDNEEISVN</sequence>
<gene>
    <name evidence="1" type="ORF">ACH5RR_003232</name>
</gene>
<evidence type="ECO:0000313" key="1">
    <source>
        <dbReference type="EMBL" id="KAL3534771.1"/>
    </source>
</evidence>
<accession>A0ABD3AUK5</accession>
<dbReference type="PANTHER" id="PTHR47186">
    <property type="entry name" value="LEUCINE-RICH REPEAT-CONTAINING PROTEIN 57"/>
    <property type="match status" value="1"/>
</dbReference>
<dbReference type="SUPFAM" id="SSF52058">
    <property type="entry name" value="L domain-like"/>
    <property type="match status" value="1"/>
</dbReference>